<evidence type="ECO:0000313" key="3">
    <source>
        <dbReference type="EMBL" id="KIJ92655.1"/>
    </source>
</evidence>
<evidence type="ECO:0000259" key="2">
    <source>
        <dbReference type="PROSITE" id="PS51212"/>
    </source>
</evidence>
<dbReference type="Proteomes" id="UP000054477">
    <property type="component" value="Unassembled WGS sequence"/>
</dbReference>
<dbReference type="InterPro" id="IPR002889">
    <property type="entry name" value="WSC_carb-bd"/>
</dbReference>
<organism evidence="3 4">
    <name type="scientific">Laccaria amethystina LaAM-08-1</name>
    <dbReference type="NCBI Taxonomy" id="1095629"/>
    <lineage>
        <taxon>Eukaryota</taxon>
        <taxon>Fungi</taxon>
        <taxon>Dikarya</taxon>
        <taxon>Basidiomycota</taxon>
        <taxon>Agaricomycotina</taxon>
        <taxon>Agaricomycetes</taxon>
        <taxon>Agaricomycetidae</taxon>
        <taxon>Agaricales</taxon>
        <taxon>Agaricineae</taxon>
        <taxon>Hydnangiaceae</taxon>
        <taxon>Laccaria</taxon>
    </lineage>
</organism>
<name>A0A0C9WP93_9AGAR</name>
<dbReference type="EMBL" id="KN838894">
    <property type="protein sequence ID" value="KIJ92655.1"/>
    <property type="molecule type" value="Genomic_DNA"/>
</dbReference>
<evidence type="ECO:0000256" key="1">
    <source>
        <dbReference type="SAM" id="SignalP"/>
    </source>
</evidence>
<reference evidence="4" key="2">
    <citation type="submission" date="2015-01" db="EMBL/GenBank/DDBJ databases">
        <title>Evolutionary Origins and Diversification of the Mycorrhizal Mutualists.</title>
        <authorList>
            <consortium name="DOE Joint Genome Institute"/>
            <consortium name="Mycorrhizal Genomics Consortium"/>
            <person name="Kohler A."/>
            <person name="Kuo A."/>
            <person name="Nagy L.G."/>
            <person name="Floudas D."/>
            <person name="Copeland A."/>
            <person name="Barry K.W."/>
            <person name="Cichocki N."/>
            <person name="Veneault-Fourrey C."/>
            <person name="LaButti K."/>
            <person name="Lindquist E.A."/>
            <person name="Lipzen A."/>
            <person name="Lundell T."/>
            <person name="Morin E."/>
            <person name="Murat C."/>
            <person name="Riley R."/>
            <person name="Ohm R."/>
            <person name="Sun H."/>
            <person name="Tunlid A."/>
            <person name="Henrissat B."/>
            <person name="Grigoriev I.V."/>
            <person name="Hibbett D.S."/>
            <person name="Martin F."/>
        </authorList>
    </citation>
    <scope>NUCLEOTIDE SEQUENCE [LARGE SCALE GENOMIC DNA]</scope>
    <source>
        <strain evidence="4">LaAM-08-1</strain>
    </source>
</reference>
<evidence type="ECO:0000313" key="4">
    <source>
        <dbReference type="Proteomes" id="UP000054477"/>
    </source>
</evidence>
<dbReference type="AlphaFoldDB" id="A0A0C9WP93"/>
<feature type="domain" description="WSC" evidence="2">
    <location>
        <begin position="21"/>
        <end position="124"/>
    </location>
</feature>
<feature type="chain" id="PRO_5002206042" description="WSC domain-containing protein" evidence="1">
    <location>
        <begin position="20"/>
        <end position="208"/>
    </location>
</feature>
<dbReference type="STRING" id="1095629.A0A0C9WP93"/>
<dbReference type="PROSITE" id="PS51212">
    <property type="entry name" value="WSC"/>
    <property type="match status" value="1"/>
</dbReference>
<dbReference type="SMART" id="SM00321">
    <property type="entry name" value="WSC"/>
    <property type="match status" value="1"/>
</dbReference>
<sequence>MLSPILLFLILLCSTSTLSVTITQVGCFQDKPEPQRLLNGLANTYGYNYPGSYKVLPKNSQESCGNFCSGLGFKYSGVENADQCFCGNVLPPELVKSVGCQYMCPGNPTQSCGGNNAIQVYELTAAVNPVMCVLCNEFCATCGGSTFLSLPCPILVGMCAVGIITPASPAAILCEAYCVSTVGIATISCAANFLADCTCHPLGPYAVC</sequence>
<proteinExistence type="predicted"/>
<reference evidence="3 4" key="1">
    <citation type="submission" date="2014-04" db="EMBL/GenBank/DDBJ databases">
        <authorList>
            <consortium name="DOE Joint Genome Institute"/>
            <person name="Kuo A."/>
            <person name="Kohler A."/>
            <person name="Nagy L.G."/>
            <person name="Floudas D."/>
            <person name="Copeland A."/>
            <person name="Barry K.W."/>
            <person name="Cichocki N."/>
            <person name="Veneault-Fourrey C."/>
            <person name="LaButti K."/>
            <person name="Lindquist E.A."/>
            <person name="Lipzen A."/>
            <person name="Lundell T."/>
            <person name="Morin E."/>
            <person name="Murat C."/>
            <person name="Sun H."/>
            <person name="Tunlid A."/>
            <person name="Henrissat B."/>
            <person name="Grigoriev I.V."/>
            <person name="Hibbett D.S."/>
            <person name="Martin F."/>
            <person name="Nordberg H.P."/>
            <person name="Cantor M.N."/>
            <person name="Hua S.X."/>
        </authorList>
    </citation>
    <scope>NUCLEOTIDE SEQUENCE [LARGE SCALE GENOMIC DNA]</scope>
    <source>
        <strain evidence="3 4">LaAM-08-1</strain>
    </source>
</reference>
<gene>
    <name evidence="3" type="ORF">K443DRAFT_423387</name>
</gene>
<dbReference type="Pfam" id="PF01822">
    <property type="entry name" value="WSC"/>
    <property type="match status" value="1"/>
</dbReference>
<keyword evidence="4" id="KW-1185">Reference proteome</keyword>
<accession>A0A0C9WP93</accession>
<dbReference type="HOGENOM" id="CLU_1321083_0_0_1"/>
<dbReference type="OrthoDB" id="5985073at2759"/>
<feature type="signal peptide" evidence="1">
    <location>
        <begin position="1"/>
        <end position="19"/>
    </location>
</feature>
<keyword evidence="1" id="KW-0732">Signal</keyword>
<protein>
    <recommendedName>
        <fullName evidence="2">WSC domain-containing protein</fullName>
    </recommendedName>
</protein>